<gene>
    <name evidence="2" type="ORF">NCCP691_11360</name>
</gene>
<feature type="region of interest" description="Disordered" evidence="1">
    <location>
        <begin position="1"/>
        <end position="20"/>
    </location>
</feature>
<comment type="caution">
    <text evidence="2">The sequence shown here is derived from an EMBL/GenBank/DDBJ whole genome shotgun (WGS) entry which is preliminary data.</text>
</comment>
<sequence>MQGGERFVGMKPDYTGMDDPRWMKKTQEMIDEYFERLLREKPGRRKNDEFP</sequence>
<dbReference type="Proteomes" id="UP000887222">
    <property type="component" value="Unassembled WGS sequence"/>
</dbReference>
<name>A0ABQ4Q244_9BURK</name>
<reference evidence="2 3" key="1">
    <citation type="journal article" date="2022" name="Int. J. Syst. Evol. Microbiol.">
        <title>Noviherbaspirillum aridicola sp. nov., isolated from an arid soil in Pakistan.</title>
        <authorList>
            <person name="Khan I.U."/>
            <person name="Saqib M."/>
            <person name="Amin A."/>
            <person name="Hussain F."/>
            <person name="Li L."/>
            <person name="Liu Y.H."/>
            <person name="Fang B.Z."/>
            <person name="Ahmed I."/>
            <person name="Li W.J."/>
        </authorList>
    </citation>
    <scope>NUCLEOTIDE SEQUENCE [LARGE SCALE GENOMIC DNA]</scope>
    <source>
        <strain evidence="2 3">NCCP-691</strain>
    </source>
</reference>
<dbReference type="EMBL" id="BPMK01000004">
    <property type="protein sequence ID" value="GIZ51122.1"/>
    <property type="molecule type" value="Genomic_DNA"/>
</dbReference>
<evidence type="ECO:0000313" key="3">
    <source>
        <dbReference type="Proteomes" id="UP000887222"/>
    </source>
</evidence>
<organism evidence="2 3">
    <name type="scientific">Noviherbaspirillum aridicola</name>
    <dbReference type="NCBI Taxonomy" id="2849687"/>
    <lineage>
        <taxon>Bacteria</taxon>
        <taxon>Pseudomonadati</taxon>
        <taxon>Pseudomonadota</taxon>
        <taxon>Betaproteobacteria</taxon>
        <taxon>Burkholderiales</taxon>
        <taxon>Oxalobacteraceae</taxon>
        <taxon>Noviherbaspirillum</taxon>
    </lineage>
</organism>
<accession>A0ABQ4Q244</accession>
<evidence type="ECO:0000313" key="2">
    <source>
        <dbReference type="EMBL" id="GIZ51122.1"/>
    </source>
</evidence>
<proteinExistence type="predicted"/>
<protein>
    <submittedName>
        <fullName evidence="2">Uncharacterized protein</fullName>
    </submittedName>
</protein>
<evidence type="ECO:0000256" key="1">
    <source>
        <dbReference type="SAM" id="MobiDB-lite"/>
    </source>
</evidence>
<keyword evidence="3" id="KW-1185">Reference proteome</keyword>